<proteinExistence type="predicted"/>
<name>A0A9N8ZJV0_9GLOM</name>
<evidence type="ECO:0000313" key="2">
    <source>
        <dbReference type="Proteomes" id="UP000789706"/>
    </source>
</evidence>
<sequence length="412" mass="46446">MLIELYDGSDAATYILYKYIIHIPNPLNLTNIIIRPCHIGKPSNLKSKSRRDLNDDMCKVDFNCNINDENLCEKAKNSLYDACQNISSLLILKEQIVINATFLADNSYYLGATAPARLYLLKSEDGVIRAYPQALAKQFELTLNDTLPYDIEMVFNPYEPISALQYNFFIISLHEIFHGLGFFSLFGNSFATDVGLSSESISPYPEFTGNVFEGFVETIFDKFVYILADSSEPENIDINSFTNITAEFNKIGPPPKTYSSESEFLEELTESPQWKNIPPYLYRKFTLQDSTIFIPLNEDVSNGTYLETGIAYNQGSTISHVSSNKYRDTSDFLMVYNTEAGISTESLINKFGVLISPRLIAIMYSIGGEPEPEDPGSPPSSTNTIIHNSSSTKICLDTWRLWKFALMILIQL</sequence>
<dbReference type="EMBL" id="CAJVPK010000350">
    <property type="protein sequence ID" value="CAG8498308.1"/>
    <property type="molecule type" value="Genomic_DNA"/>
</dbReference>
<dbReference type="Proteomes" id="UP000789706">
    <property type="component" value="Unassembled WGS sequence"/>
</dbReference>
<comment type="caution">
    <text evidence="1">The sequence shown here is derived from an EMBL/GenBank/DDBJ whole genome shotgun (WGS) entry which is preliminary data.</text>
</comment>
<evidence type="ECO:0000313" key="1">
    <source>
        <dbReference type="EMBL" id="CAG8498308.1"/>
    </source>
</evidence>
<gene>
    <name evidence="1" type="ORF">DEBURN_LOCUS4540</name>
</gene>
<organism evidence="1 2">
    <name type="scientific">Diversispora eburnea</name>
    <dbReference type="NCBI Taxonomy" id="1213867"/>
    <lineage>
        <taxon>Eukaryota</taxon>
        <taxon>Fungi</taxon>
        <taxon>Fungi incertae sedis</taxon>
        <taxon>Mucoromycota</taxon>
        <taxon>Glomeromycotina</taxon>
        <taxon>Glomeromycetes</taxon>
        <taxon>Diversisporales</taxon>
        <taxon>Diversisporaceae</taxon>
        <taxon>Diversispora</taxon>
    </lineage>
</organism>
<dbReference type="AlphaFoldDB" id="A0A9N8ZJV0"/>
<reference evidence="1" key="1">
    <citation type="submission" date="2021-06" db="EMBL/GenBank/DDBJ databases">
        <authorList>
            <person name="Kallberg Y."/>
            <person name="Tangrot J."/>
            <person name="Rosling A."/>
        </authorList>
    </citation>
    <scope>NUCLEOTIDE SEQUENCE</scope>
    <source>
        <strain evidence="1">AZ414A</strain>
    </source>
</reference>
<keyword evidence="2" id="KW-1185">Reference proteome</keyword>
<accession>A0A9N8ZJV0</accession>
<protein>
    <submittedName>
        <fullName evidence="1">11050_t:CDS:1</fullName>
    </submittedName>
</protein>
<dbReference type="OrthoDB" id="73465at2759"/>